<keyword evidence="3" id="KW-0597">Phosphoprotein</keyword>
<evidence type="ECO:0000256" key="5">
    <source>
        <dbReference type="ARBA" id="ARBA00022777"/>
    </source>
</evidence>
<organism evidence="7 8">
    <name type="scientific">Nitrosomonas communis</name>
    <dbReference type="NCBI Taxonomy" id="44574"/>
    <lineage>
        <taxon>Bacteria</taxon>
        <taxon>Pseudomonadati</taxon>
        <taxon>Pseudomonadota</taxon>
        <taxon>Betaproteobacteria</taxon>
        <taxon>Nitrosomonadales</taxon>
        <taxon>Nitrosomonadaceae</taxon>
        <taxon>Nitrosomonas</taxon>
    </lineage>
</organism>
<keyword evidence="4" id="KW-0808">Transferase</keyword>
<dbReference type="CDD" id="cd00082">
    <property type="entry name" value="HisKA"/>
    <property type="match status" value="1"/>
</dbReference>
<accession>A0A1H2YQY0</accession>
<dbReference type="InterPro" id="IPR036097">
    <property type="entry name" value="HisK_dim/P_sf"/>
</dbReference>
<keyword evidence="5 7" id="KW-0418">Kinase</keyword>
<proteinExistence type="predicted"/>
<evidence type="ECO:0000313" key="8">
    <source>
        <dbReference type="Proteomes" id="UP000183454"/>
    </source>
</evidence>
<reference evidence="7 8" key="1">
    <citation type="submission" date="2016-10" db="EMBL/GenBank/DDBJ databases">
        <authorList>
            <person name="de Groot N.N."/>
        </authorList>
    </citation>
    <scope>NUCLEOTIDE SEQUENCE [LARGE SCALE GENOMIC DNA]</scope>
    <source>
        <strain evidence="7 8">Nm110</strain>
    </source>
</reference>
<dbReference type="InterPro" id="IPR003661">
    <property type="entry name" value="HisK_dim/P_dom"/>
</dbReference>
<dbReference type="EC" id="2.7.13.3" evidence="2"/>
<sequence length="132" mass="15274">MFFVASAIRNISDRTKIQKQLKQHVRELSRSNAELEQFVYDASDDLQEPLRIVGSFAQLLSQRYERKSDKDTNEFIGYIVDEANRMRILINDLLTFSGTSTSGKEFEPIDINEVVNMYCKICSSPLRKSMLK</sequence>
<dbReference type="Proteomes" id="UP000183454">
    <property type="component" value="Unassembled WGS sequence"/>
</dbReference>
<dbReference type="AlphaFoldDB" id="A0A1H2YQY0"/>
<dbReference type="InterPro" id="IPR052162">
    <property type="entry name" value="Sensor_kinase/Photoreceptor"/>
</dbReference>
<comment type="catalytic activity">
    <reaction evidence="1">
        <text>ATP + protein L-histidine = ADP + protein N-phospho-L-histidine.</text>
        <dbReference type="EC" id="2.7.13.3"/>
    </reaction>
</comment>
<evidence type="ECO:0000313" key="7">
    <source>
        <dbReference type="EMBL" id="SDX07663.1"/>
    </source>
</evidence>
<feature type="domain" description="Signal transduction histidine kinase dimerisation/phosphoacceptor" evidence="6">
    <location>
        <begin position="34"/>
        <end position="102"/>
    </location>
</feature>
<evidence type="ECO:0000259" key="6">
    <source>
        <dbReference type="SMART" id="SM00388"/>
    </source>
</evidence>
<gene>
    <name evidence="7" type="ORF">SAMN05421882_105615</name>
</gene>
<name>A0A1H2YQY0_9PROT</name>
<dbReference type="SUPFAM" id="SSF47384">
    <property type="entry name" value="Homodimeric domain of signal transducing histidine kinase"/>
    <property type="match status" value="1"/>
</dbReference>
<dbReference type="PANTHER" id="PTHR43304">
    <property type="entry name" value="PHYTOCHROME-LIKE PROTEIN CPH1"/>
    <property type="match status" value="1"/>
</dbReference>
<dbReference type="GO" id="GO:0000155">
    <property type="term" value="F:phosphorelay sensor kinase activity"/>
    <property type="evidence" value="ECO:0007669"/>
    <property type="project" value="InterPro"/>
</dbReference>
<dbReference type="Gene3D" id="1.10.287.130">
    <property type="match status" value="1"/>
</dbReference>
<dbReference type="SMART" id="SM00388">
    <property type="entry name" value="HisKA"/>
    <property type="match status" value="1"/>
</dbReference>
<evidence type="ECO:0000256" key="1">
    <source>
        <dbReference type="ARBA" id="ARBA00000085"/>
    </source>
</evidence>
<evidence type="ECO:0000256" key="3">
    <source>
        <dbReference type="ARBA" id="ARBA00022553"/>
    </source>
</evidence>
<evidence type="ECO:0000256" key="4">
    <source>
        <dbReference type="ARBA" id="ARBA00022679"/>
    </source>
</evidence>
<dbReference type="EMBL" id="FNNH01000056">
    <property type="protein sequence ID" value="SDX07663.1"/>
    <property type="molecule type" value="Genomic_DNA"/>
</dbReference>
<evidence type="ECO:0000256" key="2">
    <source>
        <dbReference type="ARBA" id="ARBA00012438"/>
    </source>
</evidence>
<dbReference type="Pfam" id="PF00512">
    <property type="entry name" value="HisKA"/>
    <property type="match status" value="1"/>
</dbReference>
<protein>
    <recommendedName>
        <fullName evidence="2">histidine kinase</fullName>
        <ecNumber evidence="2">2.7.13.3</ecNumber>
    </recommendedName>
</protein>
<dbReference type="PANTHER" id="PTHR43304:SF1">
    <property type="entry name" value="PAC DOMAIN-CONTAINING PROTEIN"/>
    <property type="match status" value="1"/>
</dbReference>